<organism evidence="2 3">
    <name type="scientific">Shouchella clausii</name>
    <name type="common">Alkalihalobacillus clausii</name>
    <dbReference type="NCBI Taxonomy" id="79880"/>
    <lineage>
        <taxon>Bacteria</taxon>
        <taxon>Bacillati</taxon>
        <taxon>Bacillota</taxon>
        <taxon>Bacilli</taxon>
        <taxon>Bacillales</taxon>
        <taxon>Bacillaceae</taxon>
        <taxon>Shouchella</taxon>
    </lineage>
</organism>
<dbReference type="RefSeq" id="WP_095238001.1">
    <property type="nucleotide sequence ID" value="NZ_CP155469.1"/>
</dbReference>
<dbReference type="Proteomes" id="UP000216133">
    <property type="component" value="Unassembled WGS sequence"/>
</dbReference>
<evidence type="ECO:0000313" key="3">
    <source>
        <dbReference type="Proteomes" id="UP000216133"/>
    </source>
</evidence>
<dbReference type="AlphaFoldDB" id="A0A268S076"/>
<gene>
    <name evidence="2" type="ORF">CHH61_11025</name>
</gene>
<proteinExistence type="predicted"/>
<reference evidence="2 3" key="1">
    <citation type="submission" date="2017-07" db="EMBL/GenBank/DDBJ databases">
        <title>Isolation and whole genome analysis of endospore-forming bacteria from heroin.</title>
        <authorList>
            <person name="Kalinowski J."/>
            <person name="Ahrens B."/>
            <person name="Al-Dilaimi A."/>
            <person name="Winkler A."/>
            <person name="Wibberg D."/>
            <person name="Schleenbecker U."/>
            <person name="Ruckert C."/>
            <person name="Wolfel R."/>
            <person name="Grass G."/>
        </authorList>
    </citation>
    <scope>NUCLEOTIDE SEQUENCE [LARGE SCALE GENOMIC DNA]</scope>
    <source>
        <strain evidence="2 3">7523-2</strain>
    </source>
</reference>
<keyword evidence="1" id="KW-0812">Transmembrane</keyword>
<keyword evidence="1" id="KW-0472">Membrane</keyword>
<feature type="transmembrane region" description="Helical" evidence="1">
    <location>
        <begin position="80"/>
        <end position="101"/>
    </location>
</feature>
<sequence>MFVFGFVGAVATVQFTNAFLLWVFGYPSIVSKYLEGFHTKNPRKWYDHLFNVVFWLFISIAYFSYRKVDKKYGFLKTKLYYALAIILSFLVFAGFILPLLARIVPEHWYT</sequence>
<dbReference type="EMBL" id="NPBS01000056">
    <property type="protein sequence ID" value="PAF25933.1"/>
    <property type="molecule type" value="Genomic_DNA"/>
</dbReference>
<feature type="transmembrane region" description="Helical" evidence="1">
    <location>
        <begin position="45"/>
        <end position="65"/>
    </location>
</feature>
<evidence type="ECO:0000256" key="1">
    <source>
        <dbReference type="SAM" id="Phobius"/>
    </source>
</evidence>
<comment type="caution">
    <text evidence="2">The sequence shown here is derived from an EMBL/GenBank/DDBJ whole genome shotgun (WGS) entry which is preliminary data.</text>
</comment>
<accession>A0A268S076</accession>
<keyword evidence="1" id="KW-1133">Transmembrane helix</keyword>
<feature type="transmembrane region" description="Helical" evidence="1">
    <location>
        <begin position="6"/>
        <end position="24"/>
    </location>
</feature>
<protein>
    <submittedName>
        <fullName evidence="2">Uncharacterized protein</fullName>
    </submittedName>
</protein>
<name>A0A268S076_SHOCL</name>
<evidence type="ECO:0000313" key="2">
    <source>
        <dbReference type="EMBL" id="PAF25933.1"/>
    </source>
</evidence>